<reference evidence="1 2" key="1">
    <citation type="submission" date="2023-11" db="EMBL/GenBank/DDBJ databases">
        <title>Halocaridina rubra genome assembly.</title>
        <authorList>
            <person name="Smith C."/>
        </authorList>
    </citation>
    <scope>NUCLEOTIDE SEQUENCE [LARGE SCALE GENOMIC DNA]</scope>
    <source>
        <strain evidence="1">EP-1</strain>
        <tissue evidence="1">Whole</tissue>
    </source>
</reference>
<keyword evidence="2" id="KW-1185">Reference proteome</keyword>
<name>A0AAN8X6P4_HALRR</name>
<dbReference type="Proteomes" id="UP001381693">
    <property type="component" value="Unassembled WGS sequence"/>
</dbReference>
<accession>A0AAN8X6P4</accession>
<organism evidence="1 2">
    <name type="scientific">Halocaridina rubra</name>
    <name type="common">Hawaiian red shrimp</name>
    <dbReference type="NCBI Taxonomy" id="373956"/>
    <lineage>
        <taxon>Eukaryota</taxon>
        <taxon>Metazoa</taxon>
        <taxon>Ecdysozoa</taxon>
        <taxon>Arthropoda</taxon>
        <taxon>Crustacea</taxon>
        <taxon>Multicrustacea</taxon>
        <taxon>Malacostraca</taxon>
        <taxon>Eumalacostraca</taxon>
        <taxon>Eucarida</taxon>
        <taxon>Decapoda</taxon>
        <taxon>Pleocyemata</taxon>
        <taxon>Caridea</taxon>
        <taxon>Atyoidea</taxon>
        <taxon>Atyidae</taxon>
        <taxon>Halocaridina</taxon>
    </lineage>
</organism>
<evidence type="ECO:0000313" key="2">
    <source>
        <dbReference type="Proteomes" id="UP001381693"/>
    </source>
</evidence>
<comment type="caution">
    <text evidence="1">The sequence shown here is derived from an EMBL/GenBank/DDBJ whole genome shotgun (WGS) entry which is preliminary data.</text>
</comment>
<dbReference type="EMBL" id="JAXCGZ010013251">
    <property type="protein sequence ID" value="KAK7073130.1"/>
    <property type="molecule type" value="Genomic_DNA"/>
</dbReference>
<protein>
    <submittedName>
        <fullName evidence="1">Uncharacterized protein</fullName>
    </submittedName>
</protein>
<evidence type="ECO:0000313" key="1">
    <source>
        <dbReference type="EMBL" id="KAK7073130.1"/>
    </source>
</evidence>
<sequence>MKSVSFLDDVKKDLTNGSHFVAEERPYFITLKLLKILYCHRINPYNHVLSKLTAPKALWNEIFLILSKLEEAVPAMPKSSSVIVTELTELLKCLKICEINSLSPWKDYFTSF</sequence>
<dbReference type="AlphaFoldDB" id="A0AAN8X6P4"/>
<gene>
    <name evidence="1" type="ORF">SK128_014377</name>
</gene>
<proteinExistence type="predicted"/>